<gene>
    <name evidence="3" type="ORF">ACFFMS_01380</name>
</gene>
<keyword evidence="2" id="KW-0472">Membrane</keyword>
<protein>
    <submittedName>
        <fullName evidence="3">Hemolysin XhlA family protein</fullName>
    </submittedName>
</protein>
<sequence length="77" mass="9083">MEENQCTKEELKQFKEEQRDLYRDVRALETRILLDEKDINEIKEDLQGIKSNTTWILRVIIGAVITYILSVLFRGGL</sequence>
<reference evidence="3 4" key="1">
    <citation type="submission" date="2024-09" db="EMBL/GenBank/DDBJ databases">
        <authorList>
            <person name="Sun Q."/>
            <person name="Mori K."/>
        </authorList>
    </citation>
    <scope>NUCLEOTIDE SEQUENCE [LARGE SCALE GENOMIC DNA]</scope>
    <source>
        <strain evidence="3 4">JCM 11201</strain>
    </source>
</reference>
<dbReference type="RefSeq" id="WP_129726130.1">
    <property type="nucleotide sequence ID" value="NZ_JAPCYI010000001.1"/>
</dbReference>
<keyword evidence="1" id="KW-0175">Coiled coil</keyword>
<evidence type="ECO:0000313" key="4">
    <source>
        <dbReference type="Proteomes" id="UP001589609"/>
    </source>
</evidence>
<name>A0ABV5WAL5_9BACI</name>
<evidence type="ECO:0000256" key="1">
    <source>
        <dbReference type="SAM" id="Coils"/>
    </source>
</evidence>
<keyword evidence="2" id="KW-0812">Transmembrane</keyword>
<dbReference type="EMBL" id="JBHMAF010000008">
    <property type="protein sequence ID" value="MFB9757206.1"/>
    <property type="molecule type" value="Genomic_DNA"/>
</dbReference>
<feature type="transmembrane region" description="Helical" evidence="2">
    <location>
        <begin position="55"/>
        <end position="73"/>
    </location>
</feature>
<dbReference type="InterPro" id="IPR019715">
    <property type="entry name" value="Haemolysin_XhlA"/>
</dbReference>
<dbReference type="Pfam" id="PF10779">
    <property type="entry name" value="XhlA"/>
    <property type="match status" value="1"/>
</dbReference>
<evidence type="ECO:0000313" key="3">
    <source>
        <dbReference type="EMBL" id="MFB9757206.1"/>
    </source>
</evidence>
<accession>A0ABV5WAL5</accession>
<keyword evidence="2" id="KW-1133">Transmembrane helix</keyword>
<keyword evidence="4" id="KW-1185">Reference proteome</keyword>
<proteinExistence type="predicted"/>
<evidence type="ECO:0000256" key="2">
    <source>
        <dbReference type="SAM" id="Phobius"/>
    </source>
</evidence>
<organism evidence="3 4">
    <name type="scientific">Ectobacillus funiculus</name>
    <dbReference type="NCBI Taxonomy" id="137993"/>
    <lineage>
        <taxon>Bacteria</taxon>
        <taxon>Bacillati</taxon>
        <taxon>Bacillota</taxon>
        <taxon>Bacilli</taxon>
        <taxon>Bacillales</taxon>
        <taxon>Bacillaceae</taxon>
        <taxon>Ectobacillus</taxon>
    </lineage>
</organism>
<dbReference type="Proteomes" id="UP001589609">
    <property type="component" value="Unassembled WGS sequence"/>
</dbReference>
<feature type="coiled-coil region" evidence="1">
    <location>
        <begin position="4"/>
        <end position="31"/>
    </location>
</feature>
<comment type="caution">
    <text evidence="3">The sequence shown here is derived from an EMBL/GenBank/DDBJ whole genome shotgun (WGS) entry which is preliminary data.</text>
</comment>